<dbReference type="AlphaFoldDB" id="H2V0M1"/>
<dbReference type="Ensembl" id="ENSTRUT00000042895.3">
    <property type="protein sequence ID" value="ENSTRUP00000042751.3"/>
    <property type="gene ID" value="ENSTRUG00000016704.3"/>
</dbReference>
<feature type="transmembrane region" description="Helical" evidence="11">
    <location>
        <begin position="355"/>
        <end position="378"/>
    </location>
</feature>
<dbReference type="GO" id="GO:0015106">
    <property type="term" value="F:bicarbonate transmembrane transporter activity"/>
    <property type="evidence" value="ECO:0007669"/>
    <property type="project" value="TreeGrafter"/>
</dbReference>
<evidence type="ECO:0000256" key="7">
    <source>
        <dbReference type="ARBA" id="ARBA00022989"/>
    </source>
</evidence>
<dbReference type="GO" id="GO:0016323">
    <property type="term" value="C:basolateral plasma membrane"/>
    <property type="evidence" value="ECO:0007669"/>
    <property type="project" value="TreeGrafter"/>
</dbReference>
<dbReference type="PANTHER" id="PTHR11453:SF12">
    <property type="entry name" value="BAND 3 ANION TRANSPORT PROTEIN"/>
    <property type="match status" value="1"/>
</dbReference>
<evidence type="ECO:0000256" key="11">
    <source>
        <dbReference type="RuleBase" id="RU362035"/>
    </source>
</evidence>
<keyword evidence="6 11" id="KW-0812">Transmembrane</keyword>
<dbReference type="InterPro" id="IPR016152">
    <property type="entry name" value="PTrfase/Anion_transptr"/>
</dbReference>
<dbReference type="GO" id="GO:0051453">
    <property type="term" value="P:regulation of intracellular pH"/>
    <property type="evidence" value="ECO:0007669"/>
    <property type="project" value="TreeGrafter"/>
</dbReference>
<dbReference type="Proteomes" id="UP000005226">
    <property type="component" value="Chromosome 5"/>
</dbReference>
<feature type="domain" description="Band 3 cytoplasmic" evidence="13">
    <location>
        <begin position="179"/>
        <end position="276"/>
    </location>
</feature>
<name>H2V0M1_TAKRU</name>
<dbReference type="PRINTS" id="PR01231">
    <property type="entry name" value="HCO3TRNSPORT"/>
</dbReference>
<dbReference type="InterPro" id="IPR011531">
    <property type="entry name" value="HCO3_transpt-like_TM_dom"/>
</dbReference>
<dbReference type="Gene3D" id="3.40.930.10">
    <property type="entry name" value="Mannitol-specific EII, Chain A"/>
    <property type="match status" value="2"/>
</dbReference>
<keyword evidence="15" id="KW-1185">Reference proteome</keyword>
<evidence type="ECO:0000256" key="9">
    <source>
        <dbReference type="ARBA" id="ARBA00023136"/>
    </source>
</evidence>
<dbReference type="SUPFAM" id="SSF55804">
    <property type="entry name" value="Phoshotransferase/anion transport protein"/>
    <property type="match status" value="1"/>
</dbReference>
<dbReference type="FunFam" id="3.40.930.10:FF:000020">
    <property type="entry name" value="Anion exchange protein"/>
    <property type="match status" value="1"/>
</dbReference>
<dbReference type="Pfam" id="PF00955">
    <property type="entry name" value="HCO3_cotransp"/>
    <property type="match status" value="1"/>
</dbReference>
<dbReference type="FunFam" id="1.10.287.570:FF:000001">
    <property type="entry name" value="Anion exchange protein"/>
    <property type="match status" value="1"/>
</dbReference>
<comment type="subcellular location">
    <subcellularLocation>
        <location evidence="1">Cell membrane</location>
        <topology evidence="1">Multi-pass membrane protein</topology>
    </subcellularLocation>
    <subcellularLocation>
        <location evidence="11">Membrane</location>
        <topology evidence="11">Multi-pass membrane protein</topology>
    </subcellularLocation>
</comment>
<proteinExistence type="inferred from homology"/>
<dbReference type="InterPro" id="IPR003020">
    <property type="entry name" value="HCO3_transpt_euk"/>
</dbReference>
<dbReference type="NCBIfam" id="TIGR00834">
    <property type="entry name" value="ae"/>
    <property type="match status" value="1"/>
</dbReference>
<dbReference type="Pfam" id="PF07565">
    <property type="entry name" value="Band_3_cyto"/>
    <property type="match status" value="2"/>
</dbReference>
<dbReference type="PROSITE" id="PS00219">
    <property type="entry name" value="ANION_EXCHANGER_1"/>
    <property type="match status" value="1"/>
</dbReference>
<feature type="transmembrane region" description="Helical" evidence="11">
    <location>
        <begin position="827"/>
        <end position="843"/>
    </location>
</feature>
<dbReference type="PRINTS" id="PR00165">
    <property type="entry name" value="ANIONEXCHNGR"/>
</dbReference>
<evidence type="ECO:0000256" key="3">
    <source>
        <dbReference type="ARBA" id="ARBA00022448"/>
    </source>
</evidence>
<dbReference type="GeneTree" id="ENSGT00940000157423"/>
<comment type="similarity">
    <text evidence="2 11">Belongs to the anion exchanger (TC 2.A.31) family.</text>
</comment>
<dbReference type="STRING" id="31033.ENSTRUP00000088086"/>
<dbReference type="GO" id="GO:0005452">
    <property type="term" value="F:solute:inorganic anion antiporter activity"/>
    <property type="evidence" value="ECO:0007669"/>
    <property type="project" value="InterPro"/>
</dbReference>
<evidence type="ECO:0000313" key="15">
    <source>
        <dbReference type="Proteomes" id="UP000005226"/>
    </source>
</evidence>
<protein>
    <recommendedName>
        <fullName evidence="11">Anion exchange protein</fullName>
    </recommendedName>
</protein>
<dbReference type="InterPro" id="IPR013769">
    <property type="entry name" value="Band3_cytoplasmic_dom"/>
</dbReference>
<feature type="domain" description="Band 3 cytoplasmic" evidence="13">
    <location>
        <begin position="74"/>
        <end position="173"/>
    </location>
</feature>
<keyword evidence="4" id="KW-1003">Cell membrane</keyword>
<evidence type="ECO:0000259" key="13">
    <source>
        <dbReference type="Pfam" id="PF07565"/>
    </source>
</evidence>
<evidence type="ECO:0000256" key="10">
    <source>
        <dbReference type="ARBA" id="ARBA00049347"/>
    </source>
</evidence>
<evidence type="ECO:0000259" key="12">
    <source>
        <dbReference type="Pfam" id="PF00955"/>
    </source>
</evidence>
<comment type="catalytic activity">
    <reaction evidence="10">
        <text>hydrogencarbonate(in) + chloride(out) = hydrogencarbonate(out) + chloride(in)</text>
        <dbReference type="Rhea" id="RHEA:72363"/>
        <dbReference type="ChEBI" id="CHEBI:17544"/>
        <dbReference type="ChEBI" id="CHEBI:17996"/>
    </reaction>
</comment>
<reference evidence="14" key="2">
    <citation type="submission" date="2025-08" db="UniProtKB">
        <authorList>
            <consortium name="Ensembl"/>
        </authorList>
    </citation>
    <scope>IDENTIFICATION</scope>
</reference>
<evidence type="ECO:0000256" key="1">
    <source>
        <dbReference type="ARBA" id="ARBA00004651"/>
    </source>
</evidence>
<dbReference type="Gene3D" id="1.10.287.570">
    <property type="entry name" value="Helical hairpin bin"/>
    <property type="match status" value="1"/>
</dbReference>
<keyword evidence="8 11" id="KW-0406">Ion transport</keyword>
<reference evidence="14" key="3">
    <citation type="submission" date="2025-09" db="UniProtKB">
        <authorList>
            <consortium name="Ensembl"/>
        </authorList>
    </citation>
    <scope>IDENTIFICATION</scope>
</reference>
<dbReference type="GO" id="GO:0008509">
    <property type="term" value="F:monoatomic anion transmembrane transporter activity"/>
    <property type="evidence" value="ECO:0007669"/>
    <property type="project" value="InterPro"/>
</dbReference>
<feature type="transmembrane region" description="Helical" evidence="11">
    <location>
        <begin position="675"/>
        <end position="698"/>
    </location>
</feature>
<feature type="transmembrane region" description="Helical" evidence="11">
    <location>
        <begin position="399"/>
        <end position="421"/>
    </location>
</feature>
<accession>H2V0M1</accession>
<feature type="transmembrane region" description="Helical" evidence="11">
    <location>
        <begin position="801"/>
        <end position="820"/>
    </location>
</feature>
<dbReference type="InterPro" id="IPR001717">
    <property type="entry name" value="Anion_exchange"/>
</dbReference>
<feature type="transmembrane region" description="Helical" evidence="11">
    <location>
        <begin position="582"/>
        <end position="602"/>
    </location>
</feature>
<dbReference type="InterPro" id="IPR018241">
    <property type="entry name" value="Anion_exchange_CS"/>
</dbReference>
<feature type="transmembrane region" description="Helical" evidence="11">
    <location>
        <begin position="473"/>
        <end position="491"/>
    </location>
</feature>
<gene>
    <name evidence="14" type="primary">slc4a1a</name>
</gene>
<evidence type="ECO:0000256" key="2">
    <source>
        <dbReference type="ARBA" id="ARBA00010993"/>
    </source>
</evidence>
<feature type="transmembrane region" description="Helical" evidence="11">
    <location>
        <begin position="633"/>
        <end position="654"/>
    </location>
</feature>
<feature type="transmembrane region" description="Helical" evidence="11">
    <location>
        <begin position="441"/>
        <end position="466"/>
    </location>
</feature>
<evidence type="ECO:0000256" key="8">
    <source>
        <dbReference type="ARBA" id="ARBA00023065"/>
    </source>
</evidence>
<feature type="transmembrane region" description="Helical" evidence="11">
    <location>
        <begin position="757"/>
        <end position="776"/>
    </location>
</feature>
<evidence type="ECO:0000256" key="5">
    <source>
        <dbReference type="ARBA" id="ARBA00022681"/>
    </source>
</evidence>
<feature type="domain" description="Bicarbonate transporter-like transmembrane" evidence="12">
    <location>
        <begin position="328"/>
        <end position="859"/>
    </location>
</feature>
<keyword evidence="9 11" id="KW-0472">Membrane</keyword>
<evidence type="ECO:0000256" key="6">
    <source>
        <dbReference type="ARBA" id="ARBA00022692"/>
    </source>
</evidence>
<dbReference type="PANTHER" id="PTHR11453">
    <property type="entry name" value="ANION EXCHANGE PROTEIN"/>
    <property type="match status" value="1"/>
</dbReference>
<keyword evidence="5" id="KW-0039">Anion exchange</keyword>
<feature type="transmembrane region" description="Helical" evidence="11">
    <location>
        <begin position="731"/>
        <end position="750"/>
    </location>
</feature>
<evidence type="ECO:0000313" key="14">
    <source>
        <dbReference type="Ensembl" id="ENSTRUP00000042751.3"/>
    </source>
</evidence>
<evidence type="ECO:0000256" key="4">
    <source>
        <dbReference type="ARBA" id="ARBA00022475"/>
    </source>
</evidence>
<dbReference type="PROSITE" id="PS00220">
    <property type="entry name" value="ANION_EXCHANGER_2"/>
    <property type="match status" value="1"/>
</dbReference>
<keyword evidence="7 11" id="KW-1133">Transmembrane helix</keyword>
<feature type="transmembrane region" description="Helical" evidence="11">
    <location>
        <begin position="545"/>
        <end position="562"/>
    </location>
</feature>
<reference evidence="14 15" key="1">
    <citation type="journal article" date="2011" name="Genome Biol. Evol.">
        <title>Integration of the genetic map and genome assembly of fugu facilitates insights into distinct features of genome evolution in teleosts and mammals.</title>
        <authorList>
            <person name="Kai W."/>
            <person name="Kikuchi K."/>
            <person name="Tohari S."/>
            <person name="Chew A.K."/>
            <person name="Tay A."/>
            <person name="Fujiwara A."/>
            <person name="Hosoya S."/>
            <person name="Suetake H."/>
            <person name="Naruse K."/>
            <person name="Brenner S."/>
            <person name="Suzuki Y."/>
            <person name="Venkatesh B."/>
        </authorList>
    </citation>
    <scope>NUCLEOTIDE SEQUENCE [LARGE SCALE GENOMIC DNA]</scope>
</reference>
<sequence>MIRAPPGLRDIDGQQKLQMEEEEGQAPLQAIIIPTNSEGSFSSRNQTPWWPSFRLTGHRTGCKASFSVLIESPQAYVELNEFQGNKWLETARWLGYEENFNPRTDEWGPSHVSFLTFKSLLQLRKLMSTGVFLLDLDTSNLSMVAERVVDELLSKNEIRAGDREGLLRALLMRPCSCSLGVLEFLQKPVVAFVRLTDSVVMESALEIPAPVRFFVVLVGPAQSDLNYGDSGRAMGALMADWVFCLEAFLAQTEKDVTNAIADFMDCSIVIPPTEIQDKMMLEPIINFQKKMLRDRVRPNDTRLAFGNRVKGGPPEPPREDPLVRTGFPFGGMIKDLKRRYRHYISDFTDALNPQVLAAVIFIYFAALSPAITFGGLLADKTEKMMGVSELMISTSIQGVIFCLIAAQPVLVIGFSGPLLVFEEAFYAFCKSQNIEYIVGRIWVGMWLVVIVILIVALEGSFLVRFISRFTQEIFSILISLIFIYETFNKLVKIFRTHPLILNYDHLNDSMDNPFIPVVKEHVEYHPDGNITVHELEIERAYPNTALLSMCLMFGCFSIAYFLRIFKSGHFLPGPVRRLIGDFGVPIAIFIMIAIDICIEDAYTQKLVVPDGVKVTNPKARGWFINPMGEKQPFPIWMMAACCVPALLVFILIFLESQITTLIVSKPERKMVKGSGFHWDLLILVTMGGISSIFGVPWLSAATVRSVTHANALTVMSKGPKPEIEKVLEQRISGILVAILVGVSIFMEPILKMIPMTALFGIFLYMGITSLSGIQMWDRMLLLITPKKYHPSDAYATRVKTMRMHLFTLIQLLCLGVLWVVKMSPFSLALPFVLILTVPLRMFMTGRLFSVMEMKCLDADDAKVTFEEEPGKDVYDECPLP</sequence>
<organism evidence="14 15">
    <name type="scientific">Takifugu rubripes</name>
    <name type="common">Japanese pufferfish</name>
    <name type="synonym">Fugu rubripes</name>
    <dbReference type="NCBI Taxonomy" id="31033"/>
    <lineage>
        <taxon>Eukaryota</taxon>
        <taxon>Metazoa</taxon>
        <taxon>Chordata</taxon>
        <taxon>Craniata</taxon>
        <taxon>Vertebrata</taxon>
        <taxon>Euteleostomi</taxon>
        <taxon>Actinopterygii</taxon>
        <taxon>Neopterygii</taxon>
        <taxon>Teleostei</taxon>
        <taxon>Neoteleostei</taxon>
        <taxon>Acanthomorphata</taxon>
        <taxon>Eupercaria</taxon>
        <taxon>Tetraodontiformes</taxon>
        <taxon>Tetradontoidea</taxon>
        <taxon>Tetraodontidae</taxon>
        <taxon>Takifugu</taxon>
    </lineage>
</organism>
<keyword evidence="3 11" id="KW-0813">Transport</keyword>